<evidence type="ECO:0000313" key="2">
    <source>
        <dbReference type="Proteomes" id="UP000887116"/>
    </source>
</evidence>
<comment type="caution">
    <text evidence="1">The sequence shown here is derived from an EMBL/GenBank/DDBJ whole genome shotgun (WGS) entry which is preliminary data.</text>
</comment>
<organism evidence="1 2">
    <name type="scientific">Trichonephila clavata</name>
    <name type="common">Joro spider</name>
    <name type="synonym">Nephila clavata</name>
    <dbReference type="NCBI Taxonomy" id="2740835"/>
    <lineage>
        <taxon>Eukaryota</taxon>
        <taxon>Metazoa</taxon>
        <taxon>Ecdysozoa</taxon>
        <taxon>Arthropoda</taxon>
        <taxon>Chelicerata</taxon>
        <taxon>Arachnida</taxon>
        <taxon>Araneae</taxon>
        <taxon>Araneomorphae</taxon>
        <taxon>Entelegynae</taxon>
        <taxon>Araneoidea</taxon>
        <taxon>Nephilidae</taxon>
        <taxon>Trichonephila</taxon>
    </lineage>
</organism>
<proteinExistence type="predicted"/>
<name>A0A8X6ITB8_TRICU</name>
<gene>
    <name evidence="1" type="ORF">TNCT_207621</name>
</gene>
<dbReference type="AlphaFoldDB" id="A0A8X6ITB8"/>
<keyword evidence="2" id="KW-1185">Reference proteome</keyword>
<protein>
    <submittedName>
        <fullName evidence="1">Uncharacterized protein</fullName>
    </submittedName>
</protein>
<evidence type="ECO:0000313" key="1">
    <source>
        <dbReference type="EMBL" id="GFR28099.1"/>
    </source>
</evidence>
<reference evidence="1" key="1">
    <citation type="submission" date="2020-07" db="EMBL/GenBank/DDBJ databases">
        <title>Multicomponent nature underlies the extraordinary mechanical properties of spider dragline silk.</title>
        <authorList>
            <person name="Kono N."/>
            <person name="Nakamura H."/>
            <person name="Mori M."/>
            <person name="Yoshida Y."/>
            <person name="Ohtoshi R."/>
            <person name="Malay A.D."/>
            <person name="Moran D.A.P."/>
            <person name="Tomita M."/>
            <person name="Numata K."/>
            <person name="Arakawa K."/>
        </authorList>
    </citation>
    <scope>NUCLEOTIDE SEQUENCE</scope>
</reference>
<dbReference type="EMBL" id="BMAO01019062">
    <property type="protein sequence ID" value="GFR28099.1"/>
    <property type="molecule type" value="Genomic_DNA"/>
</dbReference>
<accession>A0A8X6ITB8</accession>
<dbReference type="Proteomes" id="UP000887116">
    <property type="component" value="Unassembled WGS sequence"/>
</dbReference>
<sequence>MRHIGENRFTHEIEKSVKGQRKKAITLLNMSISIVFCSSTVDYPHPIPKAPFSGCLKMAIQKALIEFYGTLQGQVYYINTWAIGSVRWNKVKTKYSMCKKGGALY</sequence>